<gene>
    <name evidence="3" type="ORF">PGLA1383_LOCUS41781</name>
</gene>
<sequence>ELERGWREKERAVKQELDLRRADKQALDEEVDGLRALLDSRAAAAAAATAAAAAAAEAAATAPEPPRSSPLATAKARDEGGVAEQSASSRSASNADLQSDTSPELTSSASPVAPERPPELPAQAYSLHTSVAWQDLVSLRAQVRQLEGTMLEEREKYLSAKRESEKARNEVLELTMQQRLQNTVGQHQQMEYIRNVFRKFVETLPVANKEKSLHESRNPVATAGGVPVDVASARARCRAKRKLLLAVDLLAWLRLTGQAPGRPEKQPGFAPRSVAAAAEVVSEGLCLGSVITGQWGAEGSRALAAPGSAAPVQRLAALAAAAAAEAAGDCQEAPLAALSTLHHLLVRTDVERLWATRMYAVCNQNRLRHLKDLLYRRACMVVTVGTGDLLCQIGCGDLQGDTCAPEKFIRVYDPIVVSWMAQTQPEAQQCLKLRNPVTCKWFDCSCIIAADDLIRIGVVSDLSQLQFKLQTWDHTLDTKLEKVGMAQNKAKKTLLYHPSGKGALTHLRAAQQHRSDDGQLQLQKHCIYLGSVIDAYSSNPPEISARLRAAWKCWAALGKFWTNYHVHLHIRYRLFNSLVQSALIAALESLVLTSAELQQLERLRTCSMLGKKGHVPGLQLTPFMSGLMDKWSRASSASDGNSRKTFVKTDTQTRNLAVAGTKLAVFLADRSRLHDARLQKAVLLQEQHPVTQVALQAGKSFHQSKLGPGKDVSNPHLWLWRAIISAACELKTPVASDKLILQKHRDETTTPEMLEDSVFHCRINQTFRDKGIYRICFVVAAPIDHVLDALLRLLVANGGQLKDGASGLGGSGESAASALPKCRQQPGLVGAPRAPEPSKAPAASGKVTGMTRAVPTSDVAANAGDRFDAGAAAGNKKPPSSPARISAKVAAVPPSPAGGTRSTGCRASPTVQVKEECLTQ</sequence>
<feature type="non-terminal residue" evidence="3">
    <location>
        <position position="920"/>
    </location>
</feature>
<feature type="compositionally biased region" description="Low complexity" evidence="2">
    <location>
        <begin position="50"/>
        <end position="62"/>
    </location>
</feature>
<feature type="compositionally biased region" description="Polar residues" evidence="2">
    <location>
        <begin position="85"/>
        <end position="110"/>
    </location>
</feature>
<accession>A0A813GHT5</accession>
<dbReference type="Proteomes" id="UP000654075">
    <property type="component" value="Unassembled WGS sequence"/>
</dbReference>
<dbReference type="EMBL" id="CAJNNV010028464">
    <property type="protein sequence ID" value="CAE8624675.1"/>
    <property type="molecule type" value="Genomic_DNA"/>
</dbReference>
<name>A0A813GHT5_POLGL</name>
<evidence type="ECO:0000313" key="3">
    <source>
        <dbReference type="EMBL" id="CAE8624675.1"/>
    </source>
</evidence>
<evidence type="ECO:0000256" key="1">
    <source>
        <dbReference type="SAM" id="Coils"/>
    </source>
</evidence>
<keyword evidence="4" id="KW-1185">Reference proteome</keyword>
<keyword evidence="1" id="KW-0175">Coiled coil</keyword>
<reference evidence="3" key="1">
    <citation type="submission" date="2021-02" db="EMBL/GenBank/DDBJ databases">
        <authorList>
            <person name="Dougan E. K."/>
            <person name="Rhodes N."/>
            <person name="Thang M."/>
            <person name="Chan C."/>
        </authorList>
    </citation>
    <scope>NUCLEOTIDE SEQUENCE</scope>
</reference>
<comment type="caution">
    <text evidence="3">The sequence shown here is derived from an EMBL/GenBank/DDBJ whole genome shotgun (WGS) entry which is preliminary data.</text>
</comment>
<feature type="region of interest" description="Disordered" evidence="2">
    <location>
        <begin position="870"/>
        <end position="920"/>
    </location>
</feature>
<feature type="region of interest" description="Disordered" evidence="2">
    <location>
        <begin position="825"/>
        <end position="853"/>
    </location>
</feature>
<feature type="coiled-coil region" evidence="1">
    <location>
        <begin position="136"/>
        <end position="177"/>
    </location>
</feature>
<protein>
    <submittedName>
        <fullName evidence="3">Uncharacterized protein</fullName>
    </submittedName>
</protein>
<dbReference type="AlphaFoldDB" id="A0A813GHT5"/>
<organism evidence="3 4">
    <name type="scientific">Polarella glacialis</name>
    <name type="common">Dinoflagellate</name>
    <dbReference type="NCBI Taxonomy" id="89957"/>
    <lineage>
        <taxon>Eukaryota</taxon>
        <taxon>Sar</taxon>
        <taxon>Alveolata</taxon>
        <taxon>Dinophyceae</taxon>
        <taxon>Suessiales</taxon>
        <taxon>Suessiaceae</taxon>
        <taxon>Polarella</taxon>
    </lineage>
</organism>
<evidence type="ECO:0000313" key="4">
    <source>
        <dbReference type="Proteomes" id="UP000654075"/>
    </source>
</evidence>
<evidence type="ECO:0000256" key="2">
    <source>
        <dbReference type="SAM" id="MobiDB-lite"/>
    </source>
</evidence>
<proteinExistence type="predicted"/>
<feature type="region of interest" description="Disordered" evidence="2">
    <location>
        <begin position="50"/>
        <end position="120"/>
    </location>
</feature>
<feature type="compositionally biased region" description="Polar residues" evidence="2">
    <location>
        <begin position="900"/>
        <end position="911"/>
    </location>
</feature>